<feature type="coiled-coil region" evidence="1">
    <location>
        <begin position="467"/>
        <end position="494"/>
    </location>
</feature>
<evidence type="ECO:0000256" key="1">
    <source>
        <dbReference type="SAM" id="Coils"/>
    </source>
</evidence>
<dbReference type="EMBL" id="SHKY01000001">
    <property type="protein sequence ID" value="RZU51745.1"/>
    <property type="molecule type" value="Genomic_DNA"/>
</dbReference>
<evidence type="ECO:0008006" key="5">
    <source>
        <dbReference type="Google" id="ProtNLM"/>
    </source>
</evidence>
<dbReference type="AlphaFoldDB" id="A0A4Q7ZN05"/>
<protein>
    <recommendedName>
        <fullName evidence="5">Methyltransferase family protein</fullName>
    </recommendedName>
</protein>
<dbReference type="Gene3D" id="3.40.50.150">
    <property type="entry name" value="Vaccinia Virus protein VP39"/>
    <property type="match status" value="1"/>
</dbReference>
<organism evidence="3 4">
    <name type="scientific">Krasilnikovia cinnamomea</name>
    <dbReference type="NCBI Taxonomy" id="349313"/>
    <lineage>
        <taxon>Bacteria</taxon>
        <taxon>Bacillati</taxon>
        <taxon>Actinomycetota</taxon>
        <taxon>Actinomycetes</taxon>
        <taxon>Micromonosporales</taxon>
        <taxon>Micromonosporaceae</taxon>
        <taxon>Krasilnikovia</taxon>
    </lineage>
</organism>
<accession>A0A4Q7ZN05</accession>
<sequence>MTPQTVRLIGGEMPAWSDRRPGERPPAGGPVLAHLLGRLAALLPAGGRALIAGPHDDAILAGLAAHTDVTCLLRSQPDADGLTGRGVTVLCGTLAKLTDTDRYDIVVALDGLDRLCSVEGPQYDWAEALQVLRRTLRPGGTLLLTVENELGVHRLVDRTAATSAHTDGVWRPLGEFDESRPGNPARLSTRLAAEGLAVSWLAAVWPLPSAPTLAATPYALQDGPVGALAGAAAGAVGAAYARRPVLSDPRRLAAAAVRGGLGAEFAAAWIVLAHRSPRPAPSLPLPPALLSGGTDGSATVLELSRDRDGGWTRRVVGGTTEPTPHRDPAALDGPMPGGRLLEELLISACLRHDLPRIRRLLSGWSAWLATLDGQRAYATADNVLLDGEAYALLDPSPRDPDPPGAPEAAVAALRRLAHTLITGGYAHPWPAATDPDTLTAVLAGAAGLGPDLPGTPPRTGPAEPDSLREHEEQLRALRAQLADATARTDWYERELALRDAELRRAHLQIAVFSGGLGHRLARLGLTAARRALRRSRT</sequence>
<keyword evidence="4" id="KW-1185">Reference proteome</keyword>
<dbReference type="Proteomes" id="UP000292564">
    <property type="component" value="Unassembled WGS sequence"/>
</dbReference>
<gene>
    <name evidence="3" type="ORF">EV385_3578</name>
</gene>
<reference evidence="3 4" key="1">
    <citation type="submission" date="2019-02" db="EMBL/GenBank/DDBJ databases">
        <title>Sequencing the genomes of 1000 actinobacteria strains.</title>
        <authorList>
            <person name="Klenk H.-P."/>
        </authorList>
    </citation>
    <scope>NUCLEOTIDE SEQUENCE [LARGE SCALE GENOMIC DNA]</scope>
    <source>
        <strain evidence="3 4">DSM 45162</strain>
    </source>
</reference>
<evidence type="ECO:0000256" key="2">
    <source>
        <dbReference type="SAM" id="MobiDB-lite"/>
    </source>
</evidence>
<evidence type="ECO:0000313" key="4">
    <source>
        <dbReference type="Proteomes" id="UP000292564"/>
    </source>
</evidence>
<dbReference type="SUPFAM" id="SSF53335">
    <property type="entry name" value="S-adenosyl-L-methionine-dependent methyltransferases"/>
    <property type="match status" value="1"/>
</dbReference>
<name>A0A4Q7ZN05_9ACTN</name>
<feature type="region of interest" description="Disordered" evidence="2">
    <location>
        <begin position="446"/>
        <end position="465"/>
    </location>
</feature>
<proteinExistence type="predicted"/>
<feature type="region of interest" description="Disordered" evidence="2">
    <location>
        <begin position="311"/>
        <end position="331"/>
    </location>
</feature>
<dbReference type="RefSeq" id="WP_242624937.1">
    <property type="nucleotide sequence ID" value="NZ_SHKY01000001.1"/>
</dbReference>
<comment type="caution">
    <text evidence="3">The sequence shown here is derived from an EMBL/GenBank/DDBJ whole genome shotgun (WGS) entry which is preliminary data.</text>
</comment>
<dbReference type="InterPro" id="IPR029063">
    <property type="entry name" value="SAM-dependent_MTases_sf"/>
</dbReference>
<keyword evidence="1" id="KW-0175">Coiled coil</keyword>
<evidence type="ECO:0000313" key="3">
    <source>
        <dbReference type="EMBL" id="RZU51745.1"/>
    </source>
</evidence>